<dbReference type="Pfam" id="PF00078">
    <property type="entry name" value="RVT_1"/>
    <property type="match status" value="1"/>
</dbReference>
<reference evidence="3" key="1">
    <citation type="submission" date="2019-12" db="EMBL/GenBank/DDBJ databases">
        <authorList>
            <person name="Scholes J."/>
        </authorList>
    </citation>
    <scope>NUCLEOTIDE SEQUENCE</scope>
</reference>
<dbReference type="CDD" id="cd00303">
    <property type="entry name" value="retropepsin_like"/>
    <property type="match status" value="1"/>
</dbReference>
<feature type="compositionally biased region" description="Polar residues" evidence="1">
    <location>
        <begin position="189"/>
        <end position="199"/>
    </location>
</feature>
<evidence type="ECO:0000259" key="2">
    <source>
        <dbReference type="PROSITE" id="PS50878"/>
    </source>
</evidence>
<dbReference type="InterPro" id="IPR043128">
    <property type="entry name" value="Rev_trsase/Diguanyl_cyclase"/>
</dbReference>
<dbReference type="InterPro" id="IPR000477">
    <property type="entry name" value="RT_dom"/>
</dbReference>
<dbReference type="Gene3D" id="3.10.10.10">
    <property type="entry name" value="HIV Type 1 Reverse Transcriptase, subunit A, domain 1"/>
    <property type="match status" value="1"/>
</dbReference>
<keyword evidence="4" id="KW-1185">Reference proteome</keyword>
<evidence type="ECO:0000313" key="3">
    <source>
        <dbReference type="EMBL" id="CAA0816895.1"/>
    </source>
</evidence>
<feature type="non-terminal residue" evidence="3">
    <location>
        <position position="804"/>
    </location>
</feature>
<dbReference type="PANTHER" id="PTHR35046">
    <property type="entry name" value="ZINC KNUCKLE (CCHC-TYPE) FAMILY PROTEIN"/>
    <property type="match status" value="1"/>
</dbReference>
<dbReference type="FunFam" id="3.30.70.270:FF:000026">
    <property type="entry name" value="Transposon Ty3-G Gag-Pol polyprotein"/>
    <property type="match status" value="1"/>
</dbReference>
<dbReference type="EMBL" id="CACSLK010015080">
    <property type="protein sequence ID" value="CAA0816895.1"/>
    <property type="molecule type" value="Genomic_DNA"/>
</dbReference>
<gene>
    <name evidence="3" type="ORF">SHERM_01071</name>
</gene>
<comment type="caution">
    <text evidence="3">The sequence shown here is derived from an EMBL/GenBank/DDBJ whole genome shotgun (WGS) entry which is preliminary data.</text>
</comment>
<dbReference type="PROSITE" id="PS50878">
    <property type="entry name" value="RT_POL"/>
    <property type="match status" value="1"/>
</dbReference>
<dbReference type="InterPro" id="IPR041577">
    <property type="entry name" value="RT_RNaseH_2"/>
</dbReference>
<dbReference type="InterPro" id="IPR021109">
    <property type="entry name" value="Peptidase_aspartic_dom_sf"/>
</dbReference>
<feature type="non-terminal residue" evidence="3">
    <location>
        <position position="1"/>
    </location>
</feature>
<accession>A0A9N7MW66</accession>
<dbReference type="CDD" id="cd01647">
    <property type="entry name" value="RT_LTR"/>
    <property type="match status" value="1"/>
</dbReference>
<evidence type="ECO:0000256" key="1">
    <source>
        <dbReference type="SAM" id="MobiDB-lite"/>
    </source>
</evidence>
<feature type="domain" description="Reverse transcriptase" evidence="2">
    <location>
        <begin position="509"/>
        <end position="688"/>
    </location>
</feature>
<dbReference type="Gene3D" id="2.40.70.10">
    <property type="entry name" value="Acid Proteases"/>
    <property type="match status" value="1"/>
</dbReference>
<dbReference type="Proteomes" id="UP001153555">
    <property type="component" value="Unassembled WGS sequence"/>
</dbReference>
<dbReference type="InterPro" id="IPR005162">
    <property type="entry name" value="Retrotrans_gag_dom"/>
</dbReference>
<organism evidence="3 4">
    <name type="scientific">Striga hermonthica</name>
    <name type="common">Purple witchweed</name>
    <name type="synonym">Buchnera hermonthica</name>
    <dbReference type="NCBI Taxonomy" id="68872"/>
    <lineage>
        <taxon>Eukaryota</taxon>
        <taxon>Viridiplantae</taxon>
        <taxon>Streptophyta</taxon>
        <taxon>Embryophyta</taxon>
        <taxon>Tracheophyta</taxon>
        <taxon>Spermatophyta</taxon>
        <taxon>Magnoliopsida</taxon>
        <taxon>eudicotyledons</taxon>
        <taxon>Gunneridae</taxon>
        <taxon>Pentapetalae</taxon>
        <taxon>asterids</taxon>
        <taxon>lamiids</taxon>
        <taxon>Lamiales</taxon>
        <taxon>Orobanchaceae</taxon>
        <taxon>Buchnereae</taxon>
        <taxon>Striga</taxon>
    </lineage>
</organism>
<dbReference type="Gene3D" id="3.30.70.270">
    <property type="match status" value="2"/>
</dbReference>
<feature type="compositionally biased region" description="Low complexity" evidence="1">
    <location>
        <begin position="200"/>
        <end position="221"/>
    </location>
</feature>
<evidence type="ECO:0000313" key="4">
    <source>
        <dbReference type="Proteomes" id="UP001153555"/>
    </source>
</evidence>
<dbReference type="AlphaFoldDB" id="A0A9N7MW66"/>
<protein>
    <submittedName>
        <fullName evidence="3">Uncharacterized mitochondrial protein AtMg00860</fullName>
    </submittedName>
</protein>
<proteinExistence type="predicted"/>
<sequence length="804" mass="89009">RLIDSRDTRSSSLVLELVLDTEVVVEAEGWSGVTEGRTGKRRASGGDARGPLASMRVYAGARGGAVGKQAAGVRRHAQAASDGRAGCAGRASNGDASGSRGRVGEGMFLPFNYTRTIYQKFQLLRQGNRTVDEYTEEFYKLLTRIDVRETVDQLVSRYVGGLRVSIQDTLNLFIPDSVSDAHQRAVMVEQQQARQSPFFSSNTRGGASSSAAAAGHSFGPGQNLGASTSAQGAVRAGVTGQGPSATAAGGSRLHGADEEYDVPPVFDVEPELVEEHLTGDVGRALILRRSCLAPRDSSTPVERHNLFESTCTVGDRVCRFIIDSGSCENVFAKDVVEKLGLTSEPHPQPYTLAWIQKGSAVTVDRRVLVSFSIGPRYRDQIWCDVVPMDACHLLLGRPWQYDRDATHCGRLNTYSFVLGEMHTAPLVLLLIKHDRTAHVEDRIPPAAIGPLLTEFADVFPDELPTGLPPLRDIQHNIELTPGASLPNRPHYRMRPAEHEELRRQVEELLHRGVVRRSLSPCAVPALLIPKKDSSWRMCVDSRAINKITVRYRFPIPRLDDLLDQLHGATVFSKLDLRSGYHQIRIRPGDEWKTAFKIREGLFEWLVMPFGLSNAPSTFMRVMNQTLRELIGKCVVVYFDDILIYSRTVEEHLRHVRSVLLILRAESFYAAPRKCLFMVDSLLFLGFVISAEGIRVDDSKVAAIREWPTPTTFTEARSFHGLASFYRRFISHFSSLTAPITDCLHGKTFMWTPAAEEAFLLIKTKLTSAPVLVLPDFTRPFELSCDASKVGIGSVLSQEARPVSF</sequence>
<dbReference type="Pfam" id="PF13650">
    <property type="entry name" value="Asp_protease_2"/>
    <property type="match status" value="1"/>
</dbReference>
<dbReference type="SUPFAM" id="SSF56672">
    <property type="entry name" value="DNA/RNA polymerases"/>
    <property type="match status" value="1"/>
</dbReference>
<feature type="region of interest" description="Disordered" evidence="1">
    <location>
        <begin position="189"/>
        <end position="258"/>
    </location>
</feature>
<dbReference type="PANTHER" id="PTHR35046:SF18">
    <property type="entry name" value="RNA-DIRECTED DNA POLYMERASE"/>
    <property type="match status" value="1"/>
</dbReference>
<dbReference type="InterPro" id="IPR043502">
    <property type="entry name" value="DNA/RNA_pol_sf"/>
</dbReference>
<dbReference type="OrthoDB" id="1680669at2759"/>
<dbReference type="Pfam" id="PF17919">
    <property type="entry name" value="RT_RNaseH_2"/>
    <property type="match status" value="1"/>
</dbReference>
<name>A0A9N7MW66_STRHE</name>
<dbReference type="Pfam" id="PF03732">
    <property type="entry name" value="Retrotrans_gag"/>
    <property type="match status" value="1"/>
</dbReference>